<keyword evidence="5" id="KW-1185">Reference proteome</keyword>
<feature type="region of interest" description="Disordered" evidence="2">
    <location>
        <begin position="375"/>
        <end position="408"/>
    </location>
</feature>
<dbReference type="Pfam" id="PF09419">
    <property type="entry name" value="PGP_phosphatase"/>
    <property type="match status" value="1"/>
</dbReference>
<reference evidence="4 5" key="1">
    <citation type="journal article" date="2020" name="Elife">
        <title>Loss of centromere function drives karyotype evolution in closely related Malassezia species.</title>
        <authorList>
            <person name="Sankaranarayanan S.R."/>
            <person name="Ianiri G."/>
            <person name="Coelho M.A."/>
            <person name="Reza M.H."/>
            <person name="Thimmappa B.C."/>
            <person name="Ganguly P."/>
            <person name="Vadnala R.N."/>
            <person name="Sun S."/>
            <person name="Siddharthan R."/>
            <person name="Tellgren-Roth C."/>
            <person name="Dawson T.L."/>
            <person name="Heitman J."/>
            <person name="Sanyal K."/>
        </authorList>
    </citation>
    <scope>NUCLEOTIDE SEQUENCE [LARGE SCALE GENOMIC DNA]</scope>
    <source>
        <strain evidence="4">CBS14141</strain>
    </source>
</reference>
<organism evidence="4 5">
    <name type="scientific">Malassezia furfur</name>
    <name type="common">Pityriasis versicolor infection agent</name>
    <name type="synonym">Pityrosporum furfur</name>
    <dbReference type="NCBI Taxonomy" id="55194"/>
    <lineage>
        <taxon>Eukaryota</taxon>
        <taxon>Fungi</taxon>
        <taxon>Dikarya</taxon>
        <taxon>Basidiomycota</taxon>
        <taxon>Ustilaginomycotina</taxon>
        <taxon>Malasseziomycetes</taxon>
        <taxon>Malasseziales</taxon>
        <taxon>Malasseziaceae</taxon>
        <taxon>Malassezia</taxon>
    </lineage>
</organism>
<keyword evidence="3" id="KW-1133">Transmembrane helix</keyword>
<evidence type="ECO:0000256" key="2">
    <source>
        <dbReference type="SAM" id="MobiDB-lite"/>
    </source>
</evidence>
<evidence type="ECO:0000256" key="3">
    <source>
        <dbReference type="SAM" id="Phobius"/>
    </source>
</evidence>
<evidence type="ECO:0000313" key="5">
    <source>
        <dbReference type="Proteomes" id="UP000818624"/>
    </source>
</evidence>
<keyword evidence="3" id="KW-0812">Transmembrane</keyword>
<dbReference type="InterPro" id="IPR027706">
    <property type="entry name" value="PGP_Pase"/>
</dbReference>
<dbReference type="Proteomes" id="UP000818624">
    <property type="component" value="Chromosome 1"/>
</dbReference>
<evidence type="ECO:0000256" key="1">
    <source>
        <dbReference type="SAM" id="Coils"/>
    </source>
</evidence>
<dbReference type="GO" id="GO:0008962">
    <property type="term" value="F:phosphatidylglycerophosphatase activity"/>
    <property type="evidence" value="ECO:0007669"/>
    <property type="project" value="UniProtKB-EC"/>
</dbReference>
<name>A0ABY8EM25_MALFU</name>
<evidence type="ECO:0000313" key="4">
    <source>
        <dbReference type="EMBL" id="WFD46065.1"/>
    </source>
</evidence>
<keyword evidence="3" id="KW-0472">Membrane</keyword>
<dbReference type="EMBL" id="CP046234">
    <property type="protein sequence ID" value="WFD46065.1"/>
    <property type="molecule type" value="Genomic_DNA"/>
</dbReference>
<sequence length="520" mass="58195">MVNIPGVLAVASALRRPGILRPHISVHSLAQVDWNKVYASGVRFLVFDKDNCLTRPYDDHLVPALQHSWEECKRIFGSENILLVSNSAGTRSDPHGIAAENVSSELGVPVLLHASKKPGKACAKQIVDYFDEMVQRGRHPDTIPHVLVVGDRTTTDVVLASRIGRLLSDDVRATDSDTAVSTDDAPRLPLCSSMLTTQLWAPEKLGTRFMRGTENRVLKALIRCGIPPGGGWRTRSHFVSPAWLQDLPEPVPATPPEPTPRSIVLSAVASCFPPRLVRFLRSFARIGLRFMRIRRISRGMRALRSGWRIMVQEVFRTVRKTRTASWSLLTNAPTEGWTSTWRTRRPTVFKDGMIPPMGSLRSGKRSRMFSTCTAAQVAERAPHERPVRRRTPQEAASHLPPSEPPMHTQRTSLFGIGLRQWLMALAALIILPTGFIGGIKLNDAITQWKGGDLSNEGHAENMEDFATPRERDAMAADMANDTAAETSKKIQELERDYFFLKRERDDVQHKLERLLARDRV</sequence>
<gene>
    <name evidence="4" type="ORF">GLX27_000693</name>
</gene>
<protein>
    <submittedName>
        <fullName evidence="4">Phosphatidylglycerophosphatase</fullName>
        <ecNumber evidence="4">3.1.3.27</ecNumber>
    </submittedName>
</protein>
<accession>A0ABY8EM25</accession>
<dbReference type="EC" id="3.1.3.27" evidence="4"/>
<keyword evidence="4" id="KW-0378">Hydrolase</keyword>
<feature type="coiled-coil region" evidence="1">
    <location>
        <begin position="476"/>
        <end position="510"/>
    </location>
</feature>
<proteinExistence type="predicted"/>
<keyword evidence="1" id="KW-0175">Coiled coil</keyword>
<feature type="transmembrane region" description="Helical" evidence="3">
    <location>
        <begin position="421"/>
        <end position="439"/>
    </location>
</feature>